<dbReference type="GeneID" id="85354737"/>
<gene>
    <name evidence="2" type="ORF">EV420DRAFT_1503602</name>
</gene>
<proteinExistence type="predicted"/>
<accession>A0AA39NML2</accession>
<dbReference type="Proteomes" id="UP001175211">
    <property type="component" value="Unassembled WGS sequence"/>
</dbReference>
<organism evidence="2 3">
    <name type="scientific">Armillaria tabescens</name>
    <name type="common">Ringless honey mushroom</name>
    <name type="synonym">Agaricus tabescens</name>
    <dbReference type="NCBI Taxonomy" id="1929756"/>
    <lineage>
        <taxon>Eukaryota</taxon>
        <taxon>Fungi</taxon>
        <taxon>Dikarya</taxon>
        <taxon>Basidiomycota</taxon>
        <taxon>Agaricomycotina</taxon>
        <taxon>Agaricomycetes</taxon>
        <taxon>Agaricomycetidae</taxon>
        <taxon>Agaricales</taxon>
        <taxon>Marasmiineae</taxon>
        <taxon>Physalacriaceae</taxon>
        <taxon>Desarmillaria</taxon>
    </lineage>
</organism>
<name>A0AA39NML2_ARMTA</name>
<dbReference type="RefSeq" id="XP_060338549.1">
    <property type="nucleotide sequence ID" value="XM_060471189.1"/>
</dbReference>
<dbReference type="EMBL" id="JAUEPS010000002">
    <property type="protein sequence ID" value="KAK0468274.1"/>
    <property type="molecule type" value="Genomic_DNA"/>
</dbReference>
<keyword evidence="3" id="KW-1185">Reference proteome</keyword>
<reference evidence="2" key="1">
    <citation type="submission" date="2023-06" db="EMBL/GenBank/DDBJ databases">
        <authorList>
            <consortium name="Lawrence Berkeley National Laboratory"/>
            <person name="Ahrendt S."/>
            <person name="Sahu N."/>
            <person name="Indic B."/>
            <person name="Wong-Bajracharya J."/>
            <person name="Merenyi Z."/>
            <person name="Ke H.-M."/>
            <person name="Monk M."/>
            <person name="Kocsube S."/>
            <person name="Drula E."/>
            <person name="Lipzen A."/>
            <person name="Balint B."/>
            <person name="Henrissat B."/>
            <person name="Andreopoulos B."/>
            <person name="Martin F.M."/>
            <person name="Harder C.B."/>
            <person name="Rigling D."/>
            <person name="Ford K.L."/>
            <person name="Foster G.D."/>
            <person name="Pangilinan J."/>
            <person name="Papanicolaou A."/>
            <person name="Barry K."/>
            <person name="LaButti K."/>
            <person name="Viragh M."/>
            <person name="Koriabine M."/>
            <person name="Yan M."/>
            <person name="Riley R."/>
            <person name="Champramary S."/>
            <person name="Plett K.L."/>
            <person name="Tsai I.J."/>
            <person name="Slot J."/>
            <person name="Sipos G."/>
            <person name="Plett J."/>
            <person name="Nagy L.G."/>
            <person name="Grigoriev I.V."/>
        </authorList>
    </citation>
    <scope>NUCLEOTIDE SEQUENCE</scope>
    <source>
        <strain evidence="2">CCBAS 213</strain>
    </source>
</reference>
<evidence type="ECO:0000313" key="2">
    <source>
        <dbReference type="EMBL" id="KAK0468274.1"/>
    </source>
</evidence>
<evidence type="ECO:0008006" key="4">
    <source>
        <dbReference type="Google" id="ProtNLM"/>
    </source>
</evidence>
<comment type="caution">
    <text evidence="2">The sequence shown here is derived from an EMBL/GenBank/DDBJ whole genome shotgun (WGS) entry which is preliminary data.</text>
</comment>
<feature type="region of interest" description="Disordered" evidence="1">
    <location>
        <begin position="31"/>
        <end position="62"/>
    </location>
</feature>
<dbReference type="AlphaFoldDB" id="A0AA39NML2"/>
<sequence>MDTNEWDSVLSFASEPVALSSPGFSSTCEGKIRVDHGSDGSPTQVPTPPESMNGSPTAEGTSEENIFVSVSTTFYPGAPNDALPPDMTLLSSDSVFFYIHTHVLLGVSSNRFKSLIPLSTTTSAKEQNVVVHVPETAPVLNIILHTVYRMSCMHYSPSFDTLVAAVHQLPSYGIDVISHISPSTPLYSHLLSHAPLFPMDLYALAACYNLYDLAVSTSSHLLSYHLPGLTDELVDRIGPRYLKRLFFLHMGRTDALKRILLPPPHPHPPTPWCDFEEQKRLSRAWALASAYLAWEARPDLSASTLENALGPLAEHLSCPACKEALTMRVKDLVVQWSIVKRTI</sequence>
<feature type="compositionally biased region" description="Polar residues" evidence="1">
    <location>
        <begin position="40"/>
        <end position="62"/>
    </location>
</feature>
<evidence type="ECO:0000313" key="3">
    <source>
        <dbReference type="Proteomes" id="UP001175211"/>
    </source>
</evidence>
<evidence type="ECO:0000256" key="1">
    <source>
        <dbReference type="SAM" id="MobiDB-lite"/>
    </source>
</evidence>
<protein>
    <recommendedName>
        <fullName evidence="4">BTB domain-containing protein</fullName>
    </recommendedName>
</protein>